<evidence type="ECO:0000259" key="17">
    <source>
        <dbReference type="PROSITE" id="PS51918"/>
    </source>
</evidence>
<dbReference type="SFLD" id="SFLDG01071">
    <property type="entry name" value="tRNA_wybutosine-synthesizing"/>
    <property type="match status" value="1"/>
</dbReference>
<dbReference type="Pfam" id="PF08608">
    <property type="entry name" value="Wyosine_form"/>
    <property type="match status" value="1"/>
</dbReference>
<dbReference type="AlphaFoldDB" id="A0A0G4FMM3"/>
<accession>A0A0G4FMM3</accession>
<feature type="domain" description="Flavodoxin-like" evidence="16">
    <location>
        <begin position="20"/>
        <end position="170"/>
    </location>
</feature>
<keyword evidence="7" id="KW-0819">tRNA processing</keyword>
<evidence type="ECO:0000256" key="6">
    <source>
        <dbReference type="ARBA" id="ARBA00022691"/>
    </source>
</evidence>
<evidence type="ECO:0000256" key="12">
    <source>
        <dbReference type="ARBA" id="ARBA00023239"/>
    </source>
</evidence>
<feature type="compositionally biased region" description="Acidic residues" evidence="15">
    <location>
        <begin position="211"/>
        <end position="226"/>
    </location>
</feature>
<comment type="similarity">
    <text evidence="3">Belongs to the TYW1 family.</text>
</comment>
<feature type="domain" description="Radical SAM core" evidence="17">
    <location>
        <begin position="291"/>
        <end position="535"/>
    </location>
</feature>
<dbReference type="PANTHER" id="PTHR13930:SF0">
    <property type="entry name" value="S-ADENOSYL-L-METHIONINE-DEPENDENT TRNA 4-DEMETHYLWYOSINE SYNTHASE TYW1-RELATED"/>
    <property type="match status" value="1"/>
</dbReference>
<dbReference type="GO" id="GO:0031591">
    <property type="term" value="P:wybutosine biosynthetic process"/>
    <property type="evidence" value="ECO:0007669"/>
    <property type="project" value="TreeGrafter"/>
</dbReference>
<evidence type="ECO:0000256" key="13">
    <source>
        <dbReference type="ARBA" id="ARBA00025368"/>
    </source>
</evidence>
<dbReference type="EMBL" id="CDMY01000459">
    <property type="protein sequence ID" value="CEM14822.1"/>
    <property type="molecule type" value="Genomic_DNA"/>
</dbReference>
<dbReference type="PRINTS" id="PR00369">
    <property type="entry name" value="FLAVODOXIN"/>
</dbReference>
<dbReference type="InterPro" id="IPR001094">
    <property type="entry name" value="Flavdoxin-like"/>
</dbReference>
<dbReference type="InterPro" id="IPR007197">
    <property type="entry name" value="rSAM"/>
</dbReference>
<dbReference type="STRING" id="1169540.A0A0G4FMM3"/>
<keyword evidence="11" id="KW-0411">Iron-sulfur</keyword>
<comment type="function">
    <text evidence="13">Probable component of the wybutosine biosynthesis pathway. Wybutosine is a hyper modified guanosine with a tricyclic base found at the 3'-position adjacent to the anticodon of eukaryotic phenylalanine tRNA. Catalyzes the condensation of N-methylguanine with 2 carbon atoms from pyruvate to form the tricyclic 4-demethylwyosine, an intermediate in wybutosine biosynthesis.</text>
</comment>
<dbReference type="GO" id="GO:0102521">
    <property type="term" value="F:tRNA-4-demethylwyosine synthase activity"/>
    <property type="evidence" value="ECO:0007669"/>
    <property type="project" value="UniProtKB-EC"/>
</dbReference>
<keyword evidence="12" id="KW-0456">Lyase</keyword>
<dbReference type="Pfam" id="PF00258">
    <property type="entry name" value="Flavodoxin_1"/>
    <property type="match status" value="1"/>
</dbReference>
<evidence type="ECO:0000256" key="7">
    <source>
        <dbReference type="ARBA" id="ARBA00022694"/>
    </source>
</evidence>
<evidence type="ECO:0000256" key="5">
    <source>
        <dbReference type="ARBA" id="ARBA00022485"/>
    </source>
</evidence>
<dbReference type="CDD" id="cd01335">
    <property type="entry name" value="Radical_SAM"/>
    <property type="match status" value="1"/>
</dbReference>
<dbReference type="EC" id="4.1.3.44" evidence="4"/>
<comment type="pathway">
    <text evidence="2">tRNA modification; wybutosine-tRNA(Phe) biosynthesis.</text>
</comment>
<reference evidence="18 19" key="1">
    <citation type="submission" date="2014-11" db="EMBL/GenBank/DDBJ databases">
        <authorList>
            <person name="Zhu J."/>
            <person name="Qi W."/>
            <person name="Song R."/>
        </authorList>
    </citation>
    <scope>NUCLEOTIDE SEQUENCE [LARGE SCALE GENOMIC DNA]</scope>
</reference>
<comment type="catalytic activity">
    <reaction evidence="14">
        <text>N(1)-methylguanosine(37) in tRNA(Phe) + pyruvate + S-adenosyl-L-methionine = 4-demethylwyosine(37) in tRNA(Phe) + 5'-deoxyadenosine + L-methionine + CO2 + H2O</text>
        <dbReference type="Rhea" id="RHEA:36347"/>
        <dbReference type="Rhea" id="RHEA-COMP:10164"/>
        <dbReference type="Rhea" id="RHEA-COMP:10165"/>
        <dbReference type="ChEBI" id="CHEBI:15361"/>
        <dbReference type="ChEBI" id="CHEBI:15377"/>
        <dbReference type="ChEBI" id="CHEBI:16526"/>
        <dbReference type="ChEBI" id="CHEBI:17319"/>
        <dbReference type="ChEBI" id="CHEBI:57844"/>
        <dbReference type="ChEBI" id="CHEBI:59789"/>
        <dbReference type="ChEBI" id="CHEBI:64315"/>
        <dbReference type="ChEBI" id="CHEBI:73542"/>
        <dbReference type="EC" id="4.1.3.44"/>
    </reaction>
</comment>
<dbReference type="InterPro" id="IPR008254">
    <property type="entry name" value="Flavodoxin/NO_synth"/>
</dbReference>
<feature type="compositionally biased region" description="Basic residues" evidence="15">
    <location>
        <begin position="610"/>
        <end position="619"/>
    </location>
</feature>
<dbReference type="FunFam" id="3.20.20.70:FF:000196">
    <property type="entry name" value="S-adenosyl-L-methionine-dependent tRNA 4-demethylwyosine synthase"/>
    <property type="match status" value="1"/>
</dbReference>
<dbReference type="VEuPathDB" id="CryptoDB:Vbra_9298"/>
<dbReference type="Pfam" id="PF04055">
    <property type="entry name" value="Radical_SAM"/>
    <property type="match status" value="1"/>
</dbReference>
<dbReference type="PROSITE" id="PS50902">
    <property type="entry name" value="FLAVODOXIN_LIKE"/>
    <property type="match status" value="1"/>
</dbReference>
<dbReference type="GO" id="GO:0010181">
    <property type="term" value="F:FMN binding"/>
    <property type="evidence" value="ECO:0007669"/>
    <property type="project" value="InterPro"/>
</dbReference>
<dbReference type="InterPro" id="IPR058240">
    <property type="entry name" value="rSAM_sf"/>
</dbReference>
<dbReference type="PhylomeDB" id="A0A0G4FMM3"/>
<dbReference type="OMA" id="TMANIPW"/>
<comment type="cofactor">
    <cofactor evidence="1">
        <name>[4Fe-4S] cluster</name>
        <dbReference type="ChEBI" id="CHEBI:49883"/>
    </cofactor>
</comment>
<dbReference type="InParanoid" id="A0A0G4FMM3"/>
<dbReference type="PANTHER" id="PTHR13930">
    <property type="entry name" value="S-ADENOSYL-L-METHIONINE-DEPENDENT TRNA 4-DEMETHYLWYOSINE SYNTHASE"/>
    <property type="match status" value="1"/>
</dbReference>
<dbReference type="InterPro" id="IPR029039">
    <property type="entry name" value="Flavoprotein-like_sf"/>
</dbReference>
<keyword evidence="6" id="KW-0949">S-adenosyl-L-methionine</keyword>
<dbReference type="SUPFAM" id="SSF52218">
    <property type="entry name" value="Flavoproteins"/>
    <property type="match status" value="1"/>
</dbReference>
<proteinExistence type="inferred from homology"/>
<gene>
    <name evidence="18" type="ORF">Vbra_9298</name>
</gene>
<evidence type="ECO:0000256" key="14">
    <source>
        <dbReference type="ARBA" id="ARBA00049466"/>
    </source>
</evidence>
<dbReference type="SFLD" id="SFLDS00029">
    <property type="entry name" value="Radical_SAM"/>
    <property type="match status" value="1"/>
</dbReference>
<evidence type="ECO:0000256" key="15">
    <source>
        <dbReference type="SAM" id="MobiDB-lite"/>
    </source>
</evidence>
<dbReference type="Gene3D" id="3.20.20.70">
    <property type="entry name" value="Aldolase class I"/>
    <property type="match status" value="1"/>
</dbReference>
<dbReference type="GO" id="GO:0046872">
    <property type="term" value="F:metal ion binding"/>
    <property type="evidence" value="ECO:0007669"/>
    <property type="project" value="UniProtKB-KW"/>
</dbReference>
<keyword evidence="9" id="KW-0547">Nucleotide-binding</keyword>
<evidence type="ECO:0000256" key="8">
    <source>
        <dbReference type="ARBA" id="ARBA00022723"/>
    </source>
</evidence>
<evidence type="ECO:0000256" key="3">
    <source>
        <dbReference type="ARBA" id="ARBA00010115"/>
    </source>
</evidence>
<evidence type="ECO:0000256" key="1">
    <source>
        <dbReference type="ARBA" id="ARBA00001966"/>
    </source>
</evidence>
<keyword evidence="8" id="KW-0479">Metal-binding</keyword>
<dbReference type="InterPro" id="IPR013785">
    <property type="entry name" value="Aldolase_TIM"/>
</dbReference>
<dbReference type="InterPro" id="IPR013917">
    <property type="entry name" value="tRNA_wybutosine-synth"/>
</dbReference>
<evidence type="ECO:0000259" key="16">
    <source>
        <dbReference type="PROSITE" id="PS50902"/>
    </source>
</evidence>
<organism evidence="18 19">
    <name type="scientific">Vitrella brassicaformis (strain CCMP3155)</name>
    <dbReference type="NCBI Taxonomy" id="1169540"/>
    <lineage>
        <taxon>Eukaryota</taxon>
        <taxon>Sar</taxon>
        <taxon>Alveolata</taxon>
        <taxon>Colpodellida</taxon>
        <taxon>Vitrellaceae</taxon>
        <taxon>Vitrella</taxon>
    </lineage>
</organism>
<evidence type="ECO:0000313" key="18">
    <source>
        <dbReference type="EMBL" id="CEM14822.1"/>
    </source>
</evidence>
<evidence type="ECO:0000256" key="4">
    <source>
        <dbReference type="ARBA" id="ARBA00012821"/>
    </source>
</evidence>
<feature type="region of interest" description="Disordered" evidence="15">
    <location>
        <begin position="181"/>
        <end position="251"/>
    </location>
</feature>
<keyword evidence="19" id="KW-1185">Reference proteome</keyword>
<name>A0A0G4FMM3_VITBC</name>
<keyword evidence="10" id="KW-0408">Iron</keyword>
<protein>
    <recommendedName>
        <fullName evidence="4">tRNA 4-demethylwyosine synthase (AdoMet-dependent)</fullName>
        <ecNumber evidence="4">4.1.3.44</ecNumber>
    </recommendedName>
</protein>
<dbReference type="OrthoDB" id="271553at2759"/>
<dbReference type="Proteomes" id="UP000041254">
    <property type="component" value="Unassembled WGS sequence"/>
</dbReference>
<dbReference type="SFLD" id="SFLDF00284">
    <property type="entry name" value="tRNA_wybutosine-synthesizing"/>
    <property type="match status" value="1"/>
</dbReference>
<dbReference type="UniPathway" id="UPA00375"/>
<dbReference type="Gene3D" id="3.40.50.360">
    <property type="match status" value="1"/>
</dbReference>
<keyword evidence="5" id="KW-0004">4Fe-4S</keyword>
<dbReference type="InterPro" id="IPR034556">
    <property type="entry name" value="tRNA_wybutosine-synthase"/>
</dbReference>
<evidence type="ECO:0000256" key="11">
    <source>
        <dbReference type="ARBA" id="ARBA00023014"/>
    </source>
</evidence>
<sequence>MWSSLGRPDLRRGSSRGERVLVLFASLGGTAKAEARQLVSQLRLYLLSRAHVAVSSMSDYNIDDLTSERCVIVVISTYTDGLPPPAGTSFFAMLEDWRNDFRVDKAALAQLRYAIVGLGSHEYGEQFCRAAHTLDRLLHSLSAHRILPTCTLTDTADIPPQLTPWLTRLFPLVHAAMTGSPDPPEIHAAAAAAAEADHESDVESDGSASDDGQEGGGEAEADDVEDIVGGKPSGEGSSARETAREMVTSRQRAALTKEGYRIVGSHSAVKLCRWTKHQLRGRGGCYKHSFYGIESYACMEATPSLACANKCVFCWRHHKNPVGKEWRWALDPPEMIVQQTIDNHRQLVKTLKGMPGVIPERLEAAMKIRHCALSLVGEPIMYPHINELIAMLHERHISTFLVTNAQFPEAIRNLKPVTQLYVSVDAATPETLKAVDRPLFGDYWDRFVDSLTALRERRQRTVYRLTLVKQHNMQDACEYGRLVSLGRPDFIEIKSVTYCGTSTASHLTIKHVPYHQEVLNFADAIISSSAELADEYELACEHEHSNCVVIAKKSFKIDGVWHTWIDYDRFHQLATSGELFGALDYCAPTPQWAVRGAQEKGFDPIETRHYPKGKARRLRQTQDSQ</sequence>
<evidence type="ECO:0000256" key="10">
    <source>
        <dbReference type="ARBA" id="ARBA00023004"/>
    </source>
</evidence>
<feature type="region of interest" description="Disordered" evidence="15">
    <location>
        <begin position="605"/>
        <end position="625"/>
    </location>
</feature>
<dbReference type="GO" id="GO:0051539">
    <property type="term" value="F:4 iron, 4 sulfur cluster binding"/>
    <property type="evidence" value="ECO:0007669"/>
    <property type="project" value="UniProtKB-KW"/>
</dbReference>
<dbReference type="PROSITE" id="PS51918">
    <property type="entry name" value="RADICAL_SAM"/>
    <property type="match status" value="1"/>
</dbReference>
<dbReference type="SUPFAM" id="SSF102114">
    <property type="entry name" value="Radical SAM enzymes"/>
    <property type="match status" value="1"/>
</dbReference>
<evidence type="ECO:0000256" key="9">
    <source>
        <dbReference type="ARBA" id="ARBA00022741"/>
    </source>
</evidence>
<evidence type="ECO:0000256" key="2">
    <source>
        <dbReference type="ARBA" id="ARBA00004797"/>
    </source>
</evidence>
<evidence type="ECO:0000313" key="19">
    <source>
        <dbReference type="Proteomes" id="UP000041254"/>
    </source>
</evidence>